<dbReference type="EMBL" id="MLJW01000524">
    <property type="protein sequence ID" value="OIQ85746.1"/>
    <property type="molecule type" value="Genomic_DNA"/>
</dbReference>
<evidence type="ECO:0000313" key="1">
    <source>
        <dbReference type="EMBL" id="OIQ85746.1"/>
    </source>
</evidence>
<organism evidence="1">
    <name type="scientific">mine drainage metagenome</name>
    <dbReference type="NCBI Taxonomy" id="410659"/>
    <lineage>
        <taxon>unclassified sequences</taxon>
        <taxon>metagenomes</taxon>
        <taxon>ecological metagenomes</taxon>
    </lineage>
</organism>
<comment type="caution">
    <text evidence="1">The sequence shown here is derived from an EMBL/GenBank/DDBJ whole genome shotgun (WGS) entry which is preliminary data.</text>
</comment>
<sequence length="182" mass="18865">MNRTAVAAIATLSGALLLAGCGSSPSPLVFASASASVVLPVSSDPIVNTATAPTLSITYAAAENNIDQATGKTIADRLELTLKNTGTTPLTGFEVYYTMTDAKTGKKEAYYQKIADLILAAGQASTVYFDNKTDPGHYPENPYSIYRTSTNQVDFAIQVSATGAKIATATATKSPGTGEKVD</sequence>
<reference evidence="1" key="1">
    <citation type="submission" date="2016-10" db="EMBL/GenBank/DDBJ databases">
        <title>Sequence of Gallionella enrichment culture.</title>
        <authorList>
            <person name="Poehlein A."/>
            <person name="Muehling M."/>
            <person name="Daniel R."/>
        </authorList>
    </citation>
    <scope>NUCLEOTIDE SEQUENCE</scope>
</reference>
<proteinExistence type="predicted"/>
<dbReference type="PROSITE" id="PS51257">
    <property type="entry name" value="PROKAR_LIPOPROTEIN"/>
    <property type="match status" value="1"/>
</dbReference>
<name>A0A1J5QQS2_9ZZZZ</name>
<protein>
    <submittedName>
        <fullName evidence="1">Uncharacterized protein</fullName>
    </submittedName>
</protein>
<accession>A0A1J5QQS2</accession>
<dbReference type="AlphaFoldDB" id="A0A1J5QQS2"/>
<gene>
    <name evidence="1" type="ORF">GALL_324170</name>
</gene>